<protein>
    <recommendedName>
        <fullName evidence="1">Response receiver domain-containing protein</fullName>
    </recommendedName>
</protein>
<dbReference type="InterPro" id="IPR043834">
    <property type="entry name" value="REC"/>
</dbReference>
<evidence type="ECO:0000259" key="1">
    <source>
        <dbReference type="Pfam" id="PF19192"/>
    </source>
</evidence>
<feature type="domain" description="Response receiver" evidence="1">
    <location>
        <begin position="13"/>
        <end position="162"/>
    </location>
</feature>
<accession>A0A1K2IL02</accession>
<evidence type="ECO:0000313" key="3">
    <source>
        <dbReference type="Proteomes" id="UP000182034"/>
    </source>
</evidence>
<organism evidence="2 3">
    <name type="scientific">Chryseobacterium limigenitum</name>
    <dbReference type="NCBI Taxonomy" id="1612149"/>
    <lineage>
        <taxon>Bacteria</taxon>
        <taxon>Pseudomonadati</taxon>
        <taxon>Bacteroidota</taxon>
        <taxon>Flavobacteriia</taxon>
        <taxon>Flavobacteriales</taxon>
        <taxon>Weeksellaceae</taxon>
        <taxon>Chryseobacterium group</taxon>
        <taxon>Chryseobacterium</taxon>
    </lineage>
</organism>
<dbReference type="OrthoDB" id="1100503at2"/>
<name>A0A1K2IL02_9FLAO</name>
<dbReference type="EMBL" id="FPKW01000004">
    <property type="protein sequence ID" value="SFZ93133.1"/>
    <property type="molecule type" value="Genomic_DNA"/>
</dbReference>
<dbReference type="Pfam" id="PF19192">
    <property type="entry name" value="Response_reg_2"/>
    <property type="match status" value="1"/>
</dbReference>
<evidence type="ECO:0000313" key="2">
    <source>
        <dbReference type="EMBL" id="SFZ93133.1"/>
    </source>
</evidence>
<dbReference type="RefSeq" id="WP_072408723.1">
    <property type="nucleotide sequence ID" value="NZ_FPKW01000004.1"/>
</dbReference>
<dbReference type="Proteomes" id="UP000182034">
    <property type="component" value="Unassembled WGS sequence"/>
</dbReference>
<reference evidence="3" key="1">
    <citation type="submission" date="2016-10" db="EMBL/GenBank/DDBJ databases">
        <authorList>
            <person name="Varghese N."/>
            <person name="Submissions S."/>
        </authorList>
    </citation>
    <scope>NUCLEOTIDE SEQUENCE [LARGE SCALE GENOMIC DNA]</scope>
    <source>
        <strain evidence="3">SUR2</strain>
    </source>
</reference>
<sequence>MYSQKAFDILNLSINNAIFIDEKAKDFYSGTEVDPNISEEKLSFDLFNTFKKNGKNLSVHKFEKSNLDDPNTIEYLFKGKDLILLDWELAELAGQEFSLKLLSKAISAPYINFCCIYSSSTNFNQIPLFLDTFFSGLSKEDFEKISNEYSFLEKDELRELLNKDEETITSANFESGLDLKNFPIEFLKGREKSYLVRLIHISLNIDQYILPDDSAMKYEVMNTGDNSFMINNTFVLTLKKDFTEDSDITKLLTRISEVIIKNKGSFFQLLGLEMQSVFNSNERFIDETILKSSTEALFQFRNHLSDDKIFGSIIKKLLIEQATLKLRTAKLELLKPEFLDFKSKDLKSTKPTNDDLFQLNVFYNSVTVNGLNSDSVPNLNFGDIFKGAGKDYYLCITALCDCYYPDKIQSNFYFAKGLEFEDLEMALRLGDTAFLSFLPNGKVVLWGDKEIVKNPEKAKKREDESEEEFKLRKENEHLKFEAQAYKKFLYKPFFIKPKVFNVENNKLVDKKIRIWDITNKLKTGKVDQNLNYFDVEYITTLREDYAQRISNHAFGHPSRVGVDFVKIK</sequence>
<gene>
    <name evidence="2" type="ORF">SAMN05216324_104158</name>
</gene>
<dbReference type="STRING" id="1612149.SAMN05216324_104158"/>
<proteinExistence type="predicted"/>
<dbReference type="AlphaFoldDB" id="A0A1K2IL02"/>
<keyword evidence="3" id="KW-1185">Reference proteome</keyword>